<dbReference type="Gene3D" id="3.40.50.2300">
    <property type="match status" value="1"/>
</dbReference>
<dbReference type="PROSITE" id="PS50110">
    <property type="entry name" value="RESPONSE_REGULATORY"/>
    <property type="match status" value="1"/>
</dbReference>
<keyword evidence="10" id="KW-1185">Reference proteome</keyword>
<dbReference type="SUPFAM" id="SSF46689">
    <property type="entry name" value="Homeodomain-like"/>
    <property type="match status" value="2"/>
</dbReference>
<dbReference type="InterPro" id="IPR020449">
    <property type="entry name" value="Tscrpt_reg_AraC-type_HTH"/>
</dbReference>
<accession>A0ABT7E5A2</accession>
<gene>
    <name evidence="9" type="ORF">QOZ84_01015</name>
</gene>
<dbReference type="PRINTS" id="PR00032">
    <property type="entry name" value="HTHARAC"/>
</dbReference>
<proteinExistence type="predicted"/>
<evidence type="ECO:0000313" key="9">
    <source>
        <dbReference type="EMBL" id="MDK2562112.1"/>
    </source>
</evidence>
<sequence length="256" mass="29846">MLDILVVEDEAPIRDWIVYTISNISKDFNVLASATNGKEAYELAQKLKPQVIISDIKMPIMDGITFSREVKKIIPDVFIILLTNYAEFSYAKEAISCGVYEYLIKSDIRPKELNEVLSKIYETIKESKDLIIKQQENLCTKESDLQIDSNENKYSKAIRKAMEYIESNYKEHISLNHISKQVYLSHEYFSRLFKEEVGENFSTYLTNYRMIKAQYLIKNTDMKISQIAIEVGYSNPGYFSKTYKKHKGISPEEDRY</sequence>
<dbReference type="Pfam" id="PF00072">
    <property type="entry name" value="Response_reg"/>
    <property type="match status" value="1"/>
</dbReference>
<dbReference type="InterPro" id="IPR001789">
    <property type="entry name" value="Sig_transdc_resp-reg_receiver"/>
</dbReference>
<dbReference type="SMART" id="SM00448">
    <property type="entry name" value="REC"/>
    <property type="match status" value="1"/>
</dbReference>
<dbReference type="PROSITE" id="PS01124">
    <property type="entry name" value="HTH_ARAC_FAMILY_2"/>
    <property type="match status" value="1"/>
</dbReference>
<dbReference type="EMBL" id="JASKYM010000001">
    <property type="protein sequence ID" value="MDK2562112.1"/>
    <property type="molecule type" value="Genomic_DNA"/>
</dbReference>
<feature type="domain" description="HTH araC/xylS-type" evidence="7">
    <location>
        <begin position="159"/>
        <end position="256"/>
    </location>
</feature>
<comment type="function">
    <text evidence="5">May play the central regulatory role in sporulation. It may be an element of the effector pathway responsible for the activation of sporulation genes in response to nutritional stress. Spo0A may act in concert with spo0H (a sigma factor) to control the expression of some genes that are critical to the sporulation process.</text>
</comment>
<comment type="caution">
    <text evidence="9">The sequence shown here is derived from an EMBL/GenBank/DDBJ whole genome shotgun (WGS) entry which is preliminary data.</text>
</comment>
<evidence type="ECO:0000256" key="2">
    <source>
        <dbReference type="ARBA" id="ARBA00023015"/>
    </source>
</evidence>
<evidence type="ECO:0000256" key="3">
    <source>
        <dbReference type="ARBA" id="ARBA00023125"/>
    </source>
</evidence>
<dbReference type="Gene3D" id="1.10.10.60">
    <property type="entry name" value="Homeodomain-like"/>
    <property type="match status" value="2"/>
</dbReference>
<evidence type="ECO:0000256" key="6">
    <source>
        <dbReference type="PROSITE-ProRule" id="PRU00169"/>
    </source>
</evidence>
<evidence type="ECO:0000313" key="10">
    <source>
        <dbReference type="Proteomes" id="UP001301012"/>
    </source>
</evidence>
<protein>
    <recommendedName>
        <fullName evidence="1">Stage 0 sporulation protein A homolog</fullName>
    </recommendedName>
</protein>
<dbReference type="SUPFAM" id="SSF52172">
    <property type="entry name" value="CheY-like"/>
    <property type="match status" value="1"/>
</dbReference>
<dbReference type="InterPro" id="IPR011006">
    <property type="entry name" value="CheY-like_superfamily"/>
</dbReference>
<dbReference type="InterPro" id="IPR009057">
    <property type="entry name" value="Homeodomain-like_sf"/>
</dbReference>
<keyword evidence="3" id="KW-0238">DNA-binding</keyword>
<dbReference type="InterPro" id="IPR018062">
    <property type="entry name" value="HTH_AraC-typ_CS"/>
</dbReference>
<dbReference type="Pfam" id="PF12833">
    <property type="entry name" value="HTH_18"/>
    <property type="match status" value="1"/>
</dbReference>
<keyword evidence="4" id="KW-0804">Transcription</keyword>
<feature type="modified residue" description="4-aspartylphosphate" evidence="6">
    <location>
        <position position="55"/>
    </location>
</feature>
<dbReference type="PANTHER" id="PTHR43280">
    <property type="entry name" value="ARAC-FAMILY TRANSCRIPTIONAL REGULATOR"/>
    <property type="match status" value="1"/>
</dbReference>
<dbReference type="CDD" id="cd17536">
    <property type="entry name" value="REC_YesN-like"/>
    <property type="match status" value="1"/>
</dbReference>
<reference evidence="9 10" key="1">
    <citation type="submission" date="2023-05" db="EMBL/GenBank/DDBJ databases">
        <title>Rombocin, a short stable natural nisin variant, displays selective antimicrobial activity against Listeria monocytogenes and employs dual mode of action to kill target bacterial strains.</title>
        <authorList>
            <person name="Wambui J."/>
            <person name="Stephan R."/>
            <person name="Kuipers O.P."/>
        </authorList>
    </citation>
    <scope>NUCLEOTIDE SEQUENCE [LARGE SCALE GENOMIC DNA]</scope>
    <source>
        <strain evidence="9 10">RC002</strain>
    </source>
</reference>
<dbReference type="InterPro" id="IPR018060">
    <property type="entry name" value="HTH_AraC"/>
</dbReference>
<dbReference type="Proteomes" id="UP001301012">
    <property type="component" value="Unassembled WGS sequence"/>
</dbReference>
<keyword evidence="2" id="KW-0805">Transcription regulation</keyword>
<evidence type="ECO:0000256" key="4">
    <source>
        <dbReference type="ARBA" id="ARBA00023163"/>
    </source>
</evidence>
<organism evidence="9 10">
    <name type="scientific">Romboutsia sedimentorum</name>
    <dbReference type="NCBI Taxonomy" id="1368474"/>
    <lineage>
        <taxon>Bacteria</taxon>
        <taxon>Bacillati</taxon>
        <taxon>Bacillota</taxon>
        <taxon>Clostridia</taxon>
        <taxon>Peptostreptococcales</taxon>
        <taxon>Peptostreptococcaceae</taxon>
        <taxon>Romboutsia</taxon>
    </lineage>
</organism>
<dbReference type="RefSeq" id="WP_284131098.1">
    <property type="nucleotide sequence ID" value="NZ_JASKYM010000001.1"/>
</dbReference>
<evidence type="ECO:0000256" key="5">
    <source>
        <dbReference type="ARBA" id="ARBA00024867"/>
    </source>
</evidence>
<name>A0ABT7E5A2_9FIRM</name>
<dbReference type="SMART" id="SM00342">
    <property type="entry name" value="HTH_ARAC"/>
    <property type="match status" value="1"/>
</dbReference>
<evidence type="ECO:0000256" key="1">
    <source>
        <dbReference type="ARBA" id="ARBA00018672"/>
    </source>
</evidence>
<keyword evidence="6" id="KW-0597">Phosphoprotein</keyword>
<evidence type="ECO:0000259" key="8">
    <source>
        <dbReference type="PROSITE" id="PS50110"/>
    </source>
</evidence>
<dbReference type="PANTHER" id="PTHR43280:SF10">
    <property type="entry name" value="REGULATORY PROTEIN POCR"/>
    <property type="match status" value="1"/>
</dbReference>
<dbReference type="PROSITE" id="PS00041">
    <property type="entry name" value="HTH_ARAC_FAMILY_1"/>
    <property type="match status" value="1"/>
</dbReference>
<feature type="domain" description="Response regulatory" evidence="8">
    <location>
        <begin position="3"/>
        <end position="120"/>
    </location>
</feature>
<evidence type="ECO:0000259" key="7">
    <source>
        <dbReference type="PROSITE" id="PS01124"/>
    </source>
</evidence>